<protein>
    <recommendedName>
        <fullName evidence="3">Glutamate--cysteine ligase</fullName>
    </recommendedName>
</protein>
<dbReference type="Gene3D" id="3.30.590.20">
    <property type="match status" value="1"/>
</dbReference>
<evidence type="ECO:0000313" key="1">
    <source>
        <dbReference type="EMBL" id="ARU58140.1"/>
    </source>
</evidence>
<organism evidence="1 2">
    <name type="scientific">Oleiphilus messinensis</name>
    <dbReference type="NCBI Taxonomy" id="141451"/>
    <lineage>
        <taxon>Bacteria</taxon>
        <taxon>Pseudomonadati</taxon>
        <taxon>Pseudomonadota</taxon>
        <taxon>Gammaproteobacteria</taxon>
        <taxon>Oceanospirillales</taxon>
        <taxon>Oleiphilaceae</taxon>
        <taxon>Oleiphilus</taxon>
    </lineage>
</organism>
<sequence>MGQNIGTDHFTDEHYSRFTSKVQQELEILRQVLTDPDFGAGDTTVGAELEFYIVDQAGRPALINDTLFKDMAHPQLQHELNQFNIEYNLSPQKLAGQPFTAFEQEIGTIWTKLNHKAEPHGAELIPIGILPTLKREDFSPECMTDLPRYRALDEGLRRMRNGPFEIHIEGEDALHIESNDVTLEGANTSFQFHWRVPSRDFVRAFNAVQLVTPLTVALAANSPFLFHRALWAETRISLFKQSIDVRPQSTHVWRPPSRVDFGPGWVRQNAIELFDYSVSLFPPLLPYIDQTDALEDWTDRRLPELNNLKLHHGTTWTWNRAIYDHHGDGHLRIELRALPAGPTLIDMMANAAFTIGCAMAIMPKIDEMVTHLPFKYAEHNFYAAARSGLQAQLIWPKHDQVQLCERSAIEIAHCYLNPAFDSLLAHGVTNKEVARLKTVIANRLDSGITGASWQRTMVSKLEQQHSREAACAQMFDHYRTQQKSGRPVSDWSTAI</sequence>
<dbReference type="InterPro" id="IPR050141">
    <property type="entry name" value="GCL_type2/YbdK_subfam"/>
</dbReference>
<dbReference type="InterPro" id="IPR006336">
    <property type="entry name" value="GCS2"/>
</dbReference>
<dbReference type="Pfam" id="PF04107">
    <property type="entry name" value="GCS2"/>
    <property type="match status" value="1"/>
</dbReference>
<dbReference type="RefSeq" id="WP_087462952.1">
    <property type="nucleotide sequence ID" value="NZ_CP021425.1"/>
</dbReference>
<reference evidence="1 2" key="1">
    <citation type="submission" date="2017-05" db="EMBL/GenBank/DDBJ databases">
        <title>Genomic insights into alkan degradation activity of Oleiphilus messinensis.</title>
        <authorList>
            <person name="Kozyavkin S.A."/>
            <person name="Slesarev A.I."/>
            <person name="Golyshin P.N."/>
            <person name="Korzhenkov A."/>
            <person name="Golyshina O.N."/>
            <person name="Toshchakov S.V."/>
        </authorList>
    </citation>
    <scope>NUCLEOTIDE SEQUENCE [LARGE SCALE GENOMIC DNA]</scope>
    <source>
        <strain evidence="1 2">ME102</strain>
    </source>
</reference>
<dbReference type="PANTHER" id="PTHR36510">
    <property type="entry name" value="GLUTAMATE--CYSTEINE LIGASE 2-RELATED"/>
    <property type="match status" value="1"/>
</dbReference>
<dbReference type="KEGG" id="ome:OLMES_4123"/>
<evidence type="ECO:0008006" key="3">
    <source>
        <dbReference type="Google" id="ProtNLM"/>
    </source>
</evidence>
<dbReference type="GO" id="GO:0016879">
    <property type="term" value="F:ligase activity, forming carbon-nitrogen bonds"/>
    <property type="evidence" value="ECO:0007669"/>
    <property type="project" value="TreeGrafter"/>
</dbReference>
<dbReference type="EMBL" id="CP021425">
    <property type="protein sequence ID" value="ARU58140.1"/>
    <property type="molecule type" value="Genomic_DNA"/>
</dbReference>
<dbReference type="PANTHER" id="PTHR36510:SF3">
    <property type="entry name" value="CONSERVED PROTEIN"/>
    <property type="match status" value="1"/>
</dbReference>
<dbReference type="PIRSF" id="PIRSF012666">
    <property type="entry name" value="UCP012666"/>
    <property type="match status" value="1"/>
</dbReference>
<gene>
    <name evidence="1" type="ORF">OLMES_4123</name>
</gene>
<accession>A0A1Y0ID10</accession>
<dbReference type="InterPro" id="IPR014746">
    <property type="entry name" value="Gln_synth/guanido_kin_cat_dom"/>
</dbReference>
<dbReference type="Proteomes" id="UP000196027">
    <property type="component" value="Chromosome"/>
</dbReference>
<dbReference type="InterPro" id="IPR016602">
    <property type="entry name" value="UCP012666"/>
</dbReference>
<proteinExistence type="predicted"/>
<keyword evidence="2" id="KW-1185">Reference proteome</keyword>
<dbReference type="AlphaFoldDB" id="A0A1Y0ID10"/>
<dbReference type="OrthoDB" id="240589at2"/>
<name>A0A1Y0ID10_9GAMM</name>
<dbReference type="SUPFAM" id="SSF55931">
    <property type="entry name" value="Glutamine synthetase/guanido kinase"/>
    <property type="match status" value="1"/>
</dbReference>
<evidence type="ECO:0000313" key="2">
    <source>
        <dbReference type="Proteomes" id="UP000196027"/>
    </source>
</evidence>